<keyword evidence="4 8" id="KW-0479">Metal-binding</keyword>
<gene>
    <name evidence="11" type="primary">frdC</name>
    <name evidence="11" type="ORF">MTBBW1_300031</name>
</gene>
<dbReference type="InterPro" id="IPR034804">
    <property type="entry name" value="SQR/QFR_C/D"/>
</dbReference>
<dbReference type="Gene3D" id="1.20.1300.10">
    <property type="entry name" value="Fumarate reductase/succinate dehydrogenase, transmembrane subunit"/>
    <property type="match status" value="1"/>
</dbReference>
<dbReference type="CDD" id="cd00581">
    <property type="entry name" value="QFR_TypeB_TM"/>
    <property type="match status" value="1"/>
</dbReference>
<evidence type="ECO:0000256" key="9">
    <source>
        <dbReference type="SAM" id="MobiDB-lite"/>
    </source>
</evidence>
<keyword evidence="2 8" id="KW-0349">Heme</keyword>
<feature type="compositionally biased region" description="Low complexity" evidence="9">
    <location>
        <begin position="249"/>
        <end position="272"/>
    </location>
</feature>
<dbReference type="OrthoDB" id="5345350at2"/>
<evidence type="ECO:0000256" key="1">
    <source>
        <dbReference type="ARBA" id="ARBA00004370"/>
    </source>
</evidence>
<name>A0A1W1HFP9_9BACT</name>
<evidence type="ECO:0000256" key="5">
    <source>
        <dbReference type="ARBA" id="ARBA00022989"/>
    </source>
</evidence>
<feature type="transmembrane region" description="Helical" evidence="10">
    <location>
        <begin position="67"/>
        <end position="91"/>
    </location>
</feature>
<reference evidence="11 12" key="1">
    <citation type="submission" date="2017-03" db="EMBL/GenBank/DDBJ databases">
        <authorList>
            <person name="Afonso C.L."/>
            <person name="Miller P.J."/>
            <person name="Scott M.A."/>
            <person name="Spackman E."/>
            <person name="Goraichik I."/>
            <person name="Dimitrov K.M."/>
            <person name="Suarez D.L."/>
            <person name="Swayne D.E."/>
        </authorList>
    </citation>
    <scope>NUCLEOTIDE SEQUENCE [LARGE SCALE GENOMIC DNA]</scope>
    <source>
        <strain evidence="11">PRJEB14757</strain>
    </source>
</reference>
<evidence type="ECO:0000256" key="10">
    <source>
        <dbReference type="SAM" id="Phobius"/>
    </source>
</evidence>
<evidence type="ECO:0000256" key="3">
    <source>
        <dbReference type="ARBA" id="ARBA00022692"/>
    </source>
</evidence>
<feature type="binding site" description="axial binding residue" evidence="8">
    <location>
        <position position="138"/>
    </location>
    <ligand>
        <name>heme b</name>
        <dbReference type="ChEBI" id="CHEBI:60344"/>
        <label>bD</label>
    </ligand>
    <ligandPart>
        <name>Fe</name>
        <dbReference type="ChEBI" id="CHEBI:18248"/>
    </ligandPart>
</feature>
<evidence type="ECO:0000256" key="4">
    <source>
        <dbReference type="ARBA" id="ARBA00022723"/>
    </source>
</evidence>
<feature type="binding site" description="axial binding residue" evidence="8">
    <location>
        <position position="37"/>
    </location>
    <ligand>
        <name>heme b</name>
        <dbReference type="ChEBI" id="CHEBI:60344"/>
        <label>bD</label>
    </ligand>
    <ligandPart>
        <name>Fe</name>
        <dbReference type="ChEBI" id="CHEBI:18248"/>
    </ligandPart>
</feature>
<keyword evidence="7 10" id="KW-0472">Membrane</keyword>
<keyword evidence="6 8" id="KW-0408">Iron</keyword>
<keyword evidence="5 10" id="KW-1133">Transmembrane helix</keyword>
<evidence type="ECO:0000256" key="8">
    <source>
        <dbReference type="PIRSR" id="PIRSR000177-1"/>
    </source>
</evidence>
<keyword evidence="12" id="KW-1185">Reference proteome</keyword>
<evidence type="ECO:0000313" key="12">
    <source>
        <dbReference type="Proteomes" id="UP000191931"/>
    </source>
</evidence>
<dbReference type="STRING" id="1246637.MTBBW1_300031"/>
<comment type="subcellular location">
    <subcellularLocation>
        <location evidence="1">Membrane</location>
    </subcellularLocation>
</comment>
<dbReference type="Pfam" id="PF01127">
    <property type="entry name" value="Sdh_cyt"/>
    <property type="match status" value="1"/>
</dbReference>
<evidence type="ECO:0000256" key="2">
    <source>
        <dbReference type="ARBA" id="ARBA00022617"/>
    </source>
</evidence>
<evidence type="ECO:0000256" key="7">
    <source>
        <dbReference type="ARBA" id="ARBA00023136"/>
    </source>
</evidence>
<dbReference type="GO" id="GO:0016020">
    <property type="term" value="C:membrane"/>
    <property type="evidence" value="ECO:0007669"/>
    <property type="project" value="UniProtKB-SubCell"/>
</dbReference>
<dbReference type="EMBL" id="FWEV01000224">
    <property type="protein sequence ID" value="SLM31300.1"/>
    <property type="molecule type" value="Genomic_DNA"/>
</dbReference>
<feature type="transmembrane region" description="Helical" evidence="10">
    <location>
        <begin position="164"/>
        <end position="183"/>
    </location>
</feature>
<feature type="transmembrane region" description="Helical" evidence="10">
    <location>
        <begin position="211"/>
        <end position="231"/>
    </location>
</feature>
<protein>
    <submittedName>
        <fullName evidence="11">Fumarate reductase cytochrome b subunit</fullName>
    </submittedName>
</protein>
<feature type="region of interest" description="Disordered" evidence="9">
    <location>
        <begin position="249"/>
        <end position="281"/>
    </location>
</feature>
<feature type="binding site" description="axial binding residue" evidence="8">
    <location>
        <position position="88"/>
    </location>
    <ligand>
        <name>heme b</name>
        <dbReference type="ChEBI" id="CHEBI:60344"/>
        <label>bD</label>
    </ligand>
    <ligandPart>
        <name>Fe</name>
        <dbReference type="ChEBI" id="CHEBI:18248"/>
    </ligandPart>
</feature>
<dbReference type="AlphaFoldDB" id="A0A1W1HFP9"/>
<dbReference type="NCBIfam" id="NF010072">
    <property type="entry name" value="PRK13553.1"/>
    <property type="match status" value="1"/>
</dbReference>
<accession>A0A1W1HFP9</accession>
<evidence type="ECO:0000313" key="11">
    <source>
        <dbReference type="EMBL" id="SLM31300.1"/>
    </source>
</evidence>
<feature type="transmembrane region" description="Helical" evidence="10">
    <location>
        <begin position="120"/>
        <end position="144"/>
    </location>
</feature>
<dbReference type="Proteomes" id="UP000191931">
    <property type="component" value="Unassembled WGS sequence"/>
</dbReference>
<dbReference type="InterPro" id="IPR000701">
    <property type="entry name" value="SuccDH_FuR_B_TM-su"/>
</dbReference>
<keyword evidence="3 10" id="KW-0812">Transmembrane</keyword>
<feature type="binding site" description="axial binding residue" evidence="8">
    <location>
        <position position="177"/>
    </location>
    <ligand>
        <name>heme b</name>
        <dbReference type="ChEBI" id="CHEBI:60344"/>
        <label>bD</label>
    </ligand>
    <ligandPart>
        <name>Fe</name>
        <dbReference type="ChEBI" id="CHEBI:18248"/>
    </ligandPart>
</feature>
<dbReference type="SUPFAM" id="SSF81343">
    <property type="entry name" value="Fumarate reductase respiratory complex transmembrane subunits"/>
    <property type="match status" value="1"/>
</dbReference>
<dbReference type="GO" id="GO:0006099">
    <property type="term" value="P:tricarboxylic acid cycle"/>
    <property type="evidence" value="ECO:0007669"/>
    <property type="project" value="InterPro"/>
</dbReference>
<dbReference type="GO" id="GO:0046872">
    <property type="term" value="F:metal ion binding"/>
    <property type="evidence" value="ECO:0007669"/>
    <property type="project" value="UniProtKB-KW"/>
</dbReference>
<dbReference type="PIRSF" id="PIRSF000177">
    <property type="entry name" value="Fumar_rd_cyt_b"/>
    <property type="match status" value="1"/>
</dbReference>
<feature type="transmembrane region" description="Helical" evidence="10">
    <location>
        <begin position="21"/>
        <end position="47"/>
    </location>
</feature>
<proteinExistence type="predicted"/>
<organism evidence="11 12">
    <name type="scientific">Desulfamplus magnetovallimortis</name>
    <dbReference type="NCBI Taxonomy" id="1246637"/>
    <lineage>
        <taxon>Bacteria</taxon>
        <taxon>Pseudomonadati</taxon>
        <taxon>Thermodesulfobacteriota</taxon>
        <taxon>Desulfobacteria</taxon>
        <taxon>Desulfobacterales</taxon>
        <taxon>Desulfobacteraceae</taxon>
        <taxon>Desulfamplus</taxon>
    </lineage>
</organism>
<dbReference type="InterPro" id="IPR004224">
    <property type="entry name" value="Fum_red_B_TM"/>
</dbReference>
<evidence type="ECO:0000256" key="6">
    <source>
        <dbReference type="ARBA" id="ARBA00023004"/>
    </source>
</evidence>
<sequence>MERLIINDKIKKSRIPARLDLLQSGTGLVLGLFMWVHMMLVASILLGKGAFNFVAKFMELSFLSDTGHGFPAAVFLAVAGVSTLFIIHAALGVRKFPISWKQHAIFRQQMGMMKHEDTNLWYIQVVTAFIMFFLGSVHLFVMLSNPGQIDPYLSADRVISHSMWPLYLILLFAVELHGTIGLYRLCMKWGWFAGDNPVESREKLKLLKKRLTIFFLALGLLALLVFSVIGINHRDRVGERYGAHASVESTVSAEDSSSSVADTASSDAASAEEANKETAHE</sequence>
<dbReference type="RefSeq" id="WP_080799927.1">
    <property type="nucleotide sequence ID" value="NZ_LT828541.1"/>
</dbReference>